<evidence type="ECO:0000313" key="4">
    <source>
        <dbReference type="Proteomes" id="UP000824083"/>
    </source>
</evidence>
<comment type="caution">
    <text evidence="3">The sequence shown here is derived from an EMBL/GenBank/DDBJ whole genome shotgun (WGS) entry which is preliminary data.</text>
</comment>
<evidence type="ECO:0000256" key="1">
    <source>
        <dbReference type="SAM" id="MobiDB-lite"/>
    </source>
</evidence>
<dbReference type="GO" id="GO:0005829">
    <property type="term" value="C:cytosol"/>
    <property type="evidence" value="ECO:0007669"/>
    <property type="project" value="TreeGrafter"/>
</dbReference>
<dbReference type="InterPro" id="IPR012340">
    <property type="entry name" value="NA-bd_OB-fold"/>
</dbReference>
<organism evidence="3 4">
    <name type="scientific">Candidatus Aphodousia faecigallinarum</name>
    <dbReference type="NCBI Taxonomy" id="2840677"/>
    <lineage>
        <taxon>Bacteria</taxon>
        <taxon>Pseudomonadati</taxon>
        <taxon>Pseudomonadota</taxon>
        <taxon>Betaproteobacteria</taxon>
        <taxon>Burkholderiales</taxon>
        <taxon>Sutterellaceae</taxon>
        <taxon>Sutterellaceae incertae sedis</taxon>
        <taxon>Candidatus Aphodousia</taxon>
    </lineage>
</organism>
<dbReference type="InterPro" id="IPR001900">
    <property type="entry name" value="RNase_II/R"/>
</dbReference>
<dbReference type="GO" id="GO:0003723">
    <property type="term" value="F:RNA binding"/>
    <property type="evidence" value="ECO:0007669"/>
    <property type="project" value="InterPro"/>
</dbReference>
<evidence type="ECO:0000259" key="2">
    <source>
        <dbReference type="SMART" id="SM00955"/>
    </source>
</evidence>
<evidence type="ECO:0000313" key="3">
    <source>
        <dbReference type="EMBL" id="HIU37379.1"/>
    </source>
</evidence>
<reference evidence="3" key="2">
    <citation type="journal article" date="2021" name="PeerJ">
        <title>Extensive microbial diversity within the chicken gut microbiome revealed by metagenomics and culture.</title>
        <authorList>
            <person name="Gilroy R."/>
            <person name="Ravi A."/>
            <person name="Getino M."/>
            <person name="Pursley I."/>
            <person name="Horton D.L."/>
            <person name="Alikhan N.F."/>
            <person name="Baker D."/>
            <person name="Gharbi K."/>
            <person name="Hall N."/>
            <person name="Watson M."/>
            <person name="Adriaenssens E.M."/>
            <person name="Foster-Nyarko E."/>
            <person name="Jarju S."/>
            <person name="Secka A."/>
            <person name="Antonio M."/>
            <person name="Oren A."/>
            <person name="Chaudhuri R.R."/>
            <person name="La Ragione R."/>
            <person name="Hildebrand F."/>
            <person name="Pallen M.J."/>
        </authorList>
    </citation>
    <scope>NUCLEOTIDE SEQUENCE</scope>
    <source>
        <strain evidence="3">7463</strain>
    </source>
</reference>
<feature type="domain" description="RNB" evidence="2">
    <location>
        <begin position="239"/>
        <end position="518"/>
    </location>
</feature>
<dbReference type="GO" id="GO:0004540">
    <property type="term" value="F:RNA nuclease activity"/>
    <property type="evidence" value="ECO:0007669"/>
    <property type="project" value="InterPro"/>
</dbReference>
<dbReference type="PANTHER" id="PTHR23355">
    <property type="entry name" value="RIBONUCLEASE"/>
    <property type="match status" value="1"/>
</dbReference>
<dbReference type="PANTHER" id="PTHR23355:SF9">
    <property type="entry name" value="DIS3-LIKE EXONUCLEASE 2"/>
    <property type="match status" value="1"/>
</dbReference>
<feature type="region of interest" description="Disordered" evidence="1">
    <location>
        <begin position="630"/>
        <end position="659"/>
    </location>
</feature>
<sequence length="659" mass="74158">MFLFFEEDGAFKVGTVLSQNGSAYQVELLTGRRTKVKGGHVFFEFDSPAASEVMGKAESAASEMDPQFLWEVAPEGEFQFETIAREYFGENATVVERVATLLTLHGNPVYFHRKGRGNYRKAPQEILKAALAALEKKRLAEEQKKAWVRQMIDEKVAPKEIASQAINLLVNPDKNSNVWKALSDAASEARMTPLRLLLALGAIKSAYRWHIDSFYAQYFSKGKGFPSDLSGPGENGWDDLPIANVRAFSIDDSSTTEIDDATSVEHVDDRLLRIGIHIAAPGLGIERDSDIDRVARSRLSTVYAPGIKTTMLPENWIQAFSLDEGRAVPCLSLYALIDKETLEVSATETHLERIKVCSNIRYDLIEDEFTEEKLLAGTVNHPFAEEITWLWKFARKCLARREEVRGKPEILGRLEWSFDLEGEGEQAVIHLKSRKRGSPLDLAVGELMIFANTVWGGWLEEMNVAGIYRSQSMGRVKMSTTPGPHDGMGVPQYAWSTSPLRRYVDLVNQRQLISAVLDRAPSYRPSDTDLFTIVSNFTLTYGAYSEFQRKMERYWSLRWIEQEGLKTTEAIVVKGELIRIEGLPFMQRMPGLPELARGQKILLDILGVDYVDVLLDARLKEVLDETDEQALEDDEVVEEAANSANAELSEEQVTEDKNN</sequence>
<name>A0A9D1IKA0_9BURK</name>
<dbReference type="GO" id="GO:0006402">
    <property type="term" value="P:mRNA catabolic process"/>
    <property type="evidence" value="ECO:0007669"/>
    <property type="project" value="TreeGrafter"/>
</dbReference>
<dbReference type="SMART" id="SM00955">
    <property type="entry name" value="RNB"/>
    <property type="match status" value="1"/>
</dbReference>
<accession>A0A9D1IKA0</accession>
<dbReference type="Pfam" id="PF00773">
    <property type="entry name" value="RNB"/>
    <property type="match status" value="1"/>
</dbReference>
<dbReference type="AlphaFoldDB" id="A0A9D1IKA0"/>
<dbReference type="EMBL" id="DVMY01000064">
    <property type="protein sequence ID" value="HIU37379.1"/>
    <property type="molecule type" value="Genomic_DNA"/>
</dbReference>
<protein>
    <submittedName>
        <fullName evidence="3">RNB domain-containing ribonuclease</fullName>
    </submittedName>
</protein>
<proteinExistence type="predicted"/>
<dbReference type="InterPro" id="IPR050180">
    <property type="entry name" value="RNR_Ribonuclease"/>
</dbReference>
<gene>
    <name evidence="3" type="ORF">IAC56_03790</name>
</gene>
<dbReference type="SUPFAM" id="SSF50249">
    <property type="entry name" value="Nucleic acid-binding proteins"/>
    <property type="match status" value="1"/>
</dbReference>
<dbReference type="Proteomes" id="UP000824083">
    <property type="component" value="Unassembled WGS sequence"/>
</dbReference>
<reference evidence="3" key="1">
    <citation type="submission" date="2020-10" db="EMBL/GenBank/DDBJ databases">
        <authorList>
            <person name="Gilroy R."/>
        </authorList>
    </citation>
    <scope>NUCLEOTIDE SEQUENCE</scope>
    <source>
        <strain evidence="3">7463</strain>
    </source>
</reference>